<feature type="chain" id="PRO_5043011370" description="Integral membrane protein" evidence="2">
    <location>
        <begin position="22"/>
        <end position="136"/>
    </location>
</feature>
<evidence type="ECO:0000313" key="3">
    <source>
        <dbReference type="EMBL" id="KOR40019.1"/>
    </source>
</evidence>
<dbReference type="Gene3D" id="3.10.450.160">
    <property type="entry name" value="inner membrane protein cigr"/>
    <property type="match status" value="1"/>
</dbReference>
<keyword evidence="2" id="KW-0732">Signal</keyword>
<feature type="signal peptide" evidence="2">
    <location>
        <begin position="1"/>
        <end position="21"/>
    </location>
</feature>
<evidence type="ECO:0000256" key="1">
    <source>
        <dbReference type="SAM" id="MobiDB-lite"/>
    </source>
</evidence>
<dbReference type="InterPro" id="IPR024572">
    <property type="entry name" value="RcnB"/>
</dbReference>
<dbReference type="Pfam" id="PF11776">
    <property type="entry name" value="RcnB"/>
    <property type="match status" value="1"/>
</dbReference>
<evidence type="ECO:0000256" key="2">
    <source>
        <dbReference type="SAM" id="SignalP"/>
    </source>
</evidence>
<accession>A0AAP1EVP7</accession>
<reference evidence="3 4" key="1">
    <citation type="submission" date="2015-07" db="EMBL/GenBank/DDBJ databases">
        <authorList>
            <consortium name="Consortium for Microbial Forensics and Genomics (microFORGE)"/>
            <person name="Knight B.M."/>
            <person name="Roberts D.P."/>
            <person name="Lin D."/>
            <person name="Hari K."/>
            <person name="Fletcher J."/>
            <person name="Melcher U."/>
            <person name="Blagden T."/>
            <person name="Winegar R.A."/>
        </authorList>
    </citation>
    <scope>NUCLEOTIDE SEQUENCE [LARGE SCALE GENOMIC DNA]</scope>
    <source>
        <strain evidence="3 4">X11-5A</strain>
    </source>
</reference>
<comment type="caution">
    <text evidence="3">The sequence shown here is derived from an EMBL/GenBank/DDBJ whole genome shotgun (WGS) entry which is preliminary data.</text>
</comment>
<evidence type="ECO:0008006" key="5">
    <source>
        <dbReference type="Google" id="ProtNLM"/>
    </source>
</evidence>
<dbReference type="Proteomes" id="UP000036790">
    <property type="component" value="Unassembled WGS sequence"/>
</dbReference>
<proteinExistence type="predicted"/>
<sequence length="136" mass="15828">MKRFVGSLMALSLLTAGAAFAAPQQHDDHDHDRDRNAQRYDAHGPDRRDDHRDDRHDDRRDDRHNAHHDDHRHARHGPPYRRGERLAPEHRGNRVADYHKHHLKPPPRGHEWRRVDNTYVLIAVATGLITSVVAGR</sequence>
<gene>
    <name evidence="3" type="ORF">ADT25_20395</name>
</gene>
<dbReference type="RefSeq" id="WP_019301913.1">
    <property type="nucleotide sequence ID" value="NZ_CP036251.1"/>
</dbReference>
<protein>
    <recommendedName>
        <fullName evidence="5">Integral membrane protein</fullName>
    </recommendedName>
</protein>
<reference evidence="3 4" key="2">
    <citation type="submission" date="2015-09" db="EMBL/GenBank/DDBJ databases">
        <title>Draft genome sequence of Xanthomonas oryzae pv. USA str. X11-5A.</title>
        <authorList>
            <person name="Knight B.M."/>
            <person name="Roberts D.P."/>
            <person name="Lin D."/>
            <person name="Hari K."/>
            <person name="Fletcher J."/>
            <person name="Melcher U."/>
            <person name="Blagden T."/>
            <person name="Winegar R.A."/>
        </authorList>
    </citation>
    <scope>NUCLEOTIDE SEQUENCE [LARGE SCALE GENOMIC DNA]</scope>
    <source>
        <strain evidence="3 4">X11-5A</strain>
    </source>
</reference>
<evidence type="ECO:0000313" key="4">
    <source>
        <dbReference type="Proteomes" id="UP000036790"/>
    </source>
</evidence>
<dbReference type="AlphaFoldDB" id="A0AAP1EVP7"/>
<feature type="compositionally biased region" description="Basic and acidic residues" evidence="1">
    <location>
        <begin position="81"/>
        <end position="98"/>
    </location>
</feature>
<feature type="compositionally biased region" description="Basic and acidic residues" evidence="1">
    <location>
        <begin position="25"/>
        <end position="72"/>
    </location>
</feature>
<feature type="region of interest" description="Disordered" evidence="1">
    <location>
        <begin position="22"/>
        <end position="110"/>
    </location>
</feature>
<organism evidence="3 4">
    <name type="scientific">Xanthomonas oryzae</name>
    <dbReference type="NCBI Taxonomy" id="347"/>
    <lineage>
        <taxon>Bacteria</taxon>
        <taxon>Pseudomonadati</taxon>
        <taxon>Pseudomonadota</taxon>
        <taxon>Gammaproteobacteria</taxon>
        <taxon>Lysobacterales</taxon>
        <taxon>Lysobacteraceae</taxon>
        <taxon>Xanthomonas</taxon>
    </lineage>
</organism>
<name>A0AAP1EVP7_9XANT</name>
<dbReference type="EMBL" id="LHUJ01000342">
    <property type="protein sequence ID" value="KOR40019.1"/>
    <property type="molecule type" value="Genomic_DNA"/>
</dbReference>